<keyword evidence="7" id="KW-1185">Reference proteome</keyword>
<dbReference type="Pfam" id="PF00005">
    <property type="entry name" value="ABC_tran"/>
    <property type="match status" value="2"/>
</dbReference>
<dbReference type="GO" id="GO:0016887">
    <property type="term" value="F:ATP hydrolysis activity"/>
    <property type="evidence" value="ECO:0007669"/>
    <property type="project" value="InterPro"/>
</dbReference>
<feature type="domain" description="ABC transporter" evidence="5">
    <location>
        <begin position="4"/>
        <end position="233"/>
    </location>
</feature>
<evidence type="ECO:0000313" key="7">
    <source>
        <dbReference type="Proteomes" id="UP000320176"/>
    </source>
</evidence>
<dbReference type="EMBL" id="SJPN01000004">
    <property type="protein sequence ID" value="TWU02205.1"/>
    <property type="molecule type" value="Genomic_DNA"/>
</dbReference>
<keyword evidence="3 6" id="KW-0067">ATP-binding</keyword>
<dbReference type="CDD" id="cd03221">
    <property type="entry name" value="ABCF_EF-3"/>
    <property type="match status" value="1"/>
</dbReference>
<dbReference type="GO" id="GO:0005524">
    <property type="term" value="F:ATP binding"/>
    <property type="evidence" value="ECO:0007669"/>
    <property type="project" value="UniProtKB-KW"/>
</dbReference>
<gene>
    <name evidence="6" type="primary">yheS_2</name>
    <name evidence="6" type="ORF">Pla52n_32540</name>
</gene>
<dbReference type="InterPro" id="IPR003439">
    <property type="entry name" value="ABC_transporter-like_ATP-bd"/>
</dbReference>
<dbReference type="InterPro" id="IPR050611">
    <property type="entry name" value="ABCF"/>
</dbReference>
<evidence type="ECO:0000313" key="6">
    <source>
        <dbReference type="EMBL" id="TWU02205.1"/>
    </source>
</evidence>
<protein>
    <submittedName>
        <fullName evidence="6">Putative ABC transporter ATP-binding protein YheS</fullName>
    </submittedName>
</protein>
<keyword evidence="1" id="KW-0677">Repeat</keyword>
<evidence type="ECO:0000256" key="2">
    <source>
        <dbReference type="ARBA" id="ARBA00022741"/>
    </source>
</evidence>
<dbReference type="InterPro" id="IPR027417">
    <property type="entry name" value="P-loop_NTPase"/>
</dbReference>
<feature type="compositionally biased region" description="Basic and acidic residues" evidence="4">
    <location>
        <begin position="248"/>
        <end position="263"/>
    </location>
</feature>
<dbReference type="PROSITE" id="PS50893">
    <property type="entry name" value="ABC_TRANSPORTER_2"/>
    <property type="match status" value="2"/>
</dbReference>
<feature type="region of interest" description="Disordered" evidence="4">
    <location>
        <begin position="248"/>
        <end position="296"/>
    </location>
</feature>
<evidence type="ECO:0000256" key="4">
    <source>
        <dbReference type="SAM" id="MobiDB-lite"/>
    </source>
</evidence>
<organism evidence="6 7">
    <name type="scientific">Stieleria varia</name>
    <dbReference type="NCBI Taxonomy" id="2528005"/>
    <lineage>
        <taxon>Bacteria</taxon>
        <taxon>Pseudomonadati</taxon>
        <taxon>Planctomycetota</taxon>
        <taxon>Planctomycetia</taxon>
        <taxon>Pirellulales</taxon>
        <taxon>Pirellulaceae</taxon>
        <taxon>Stieleria</taxon>
    </lineage>
</organism>
<reference evidence="6 7" key="1">
    <citation type="submission" date="2019-02" db="EMBL/GenBank/DDBJ databases">
        <title>Deep-cultivation of Planctomycetes and their phenomic and genomic characterization uncovers novel biology.</title>
        <authorList>
            <person name="Wiegand S."/>
            <person name="Jogler M."/>
            <person name="Boedeker C."/>
            <person name="Pinto D."/>
            <person name="Vollmers J."/>
            <person name="Rivas-Marin E."/>
            <person name="Kohn T."/>
            <person name="Peeters S.H."/>
            <person name="Heuer A."/>
            <person name="Rast P."/>
            <person name="Oberbeckmann S."/>
            <person name="Bunk B."/>
            <person name="Jeske O."/>
            <person name="Meyerdierks A."/>
            <person name="Storesund J.E."/>
            <person name="Kallscheuer N."/>
            <person name="Luecker S."/>
            <person name="Lage O.M."/>
            <person name="Pohl T."/>
            <person name="Merkel B.J."/>
            <person name="Hornburger P."/>
            <person name="Mueller R.-W."/>
            <person name="Bruemmer F."/>
            <person name="Labrenz M."/>
            <person name="Spormann A.M."/>
            <person name="Op Den Camp H."/>
            <person name="Overmann J."/>
            <person name="Amann R."/>
            <person name="Jetten M.S.M."/>
            <person name="Mascher T."/>
            <person name="Medema M.H."/>
            <person name="Devos D.P."/>
            <person name="Kaster A.-K."/>
            <person name="Ovreas L."/>
            <person name="Rohde M."/>
            <person name="Galperin M.Y."/>
            <person name="Jogler C."/>
        </authorList>
    </citation>
    <scope>NUCLEOTIDE SEQUENCE [LARGE SCALE GENOMIC DNA]</scope>
    <source>
        <strain evidence="6 7">Pla52n</strain>
    </source>
</reference>
<feature type="domain" description="ABC transporter" evidence="5">
    <location>
        <begin position="335"/>
        <end position="525"/>
    </location>
</feature>
<proteinExistence type="predicted"/>
<sequence>MSQITLTGISWSTPDGHNLFRNLDLSVSRERMGLVGRNGVGKSTLIKLISGELPPATGGVAVTGMLGVLQQKVQVEPDETVADLFGASKAIEILRRAEAGQANIDELADADWTLEERIAAALGRVGLKVRPDTRLCELSGGQWTRACIAVVLYQAPDFLLLDEPTNNLDRAGREAVINLLSNWKAGAIVASHDRELLEQMDAIVELTSIGVTRYGGNWSHYRQQKAIELEAAQHHLAHAERYAVKVKRDAQTTIERKQRRDAAGARTQSRGDIPRILSGARKNSAESSKGDRIRRTMRQRAQAIETVEQARARLEILDELSITVQSTGLPNSRIVATFDAVTAGYDSDRPIIHNLSFSLIGPERVALVGPNGSGKTTVIRLLEGQLTPLHGTVSVPVNMAVLDQRLSFLDPTLSILENFKRRNPTSNENLCRRTLASFLFKSDAALQTVGTLSGGQILRAGLACVLGAPEPPLFLILDEPTNHLDIDSIDAIERGLYDYDGALLIASHDEVFLNNIKSTRRIDLSSQL</sequence>
<dbReference type="OrthoDB" id="9808609at2"/>
<evidence type="ECO:0000256" key="3">
    <source>
        <dbReference type="ARBA" id="ARBA00022840"/>
    </source>
</evidence>
<evidence type="ECO:0000256" key="1">
    <source>
        <dbReference type="ARBA" id="ARBA00022737"/>
    </source>
</evidence>
<evidence type="ECO:0000259" key="5">
    <source>
        <dbReference type="PROSITE" id="PS50893"/>
    </source>
</evidence>
<dbReference type="InterPro" id="IPR003593">
    <property type="entry name" value="AAA+_ATPase"/>
</dbReference>
<name>A0A5C6AQH6_9BACT</name>
<dbReference type="PANTHER" id="PTHR19211">
    <property type="entry name" value="ATP-BINDING TRANSPORT PROTEIN-RELATED"/>
    <property type="match status" value="1"/>
</dbReference>
<dbReference type="RefSeq" id="WP_146520580.1">
    <property type="nucleotide sequence ID" value="NZ_CP151726.1"/>
</dbReference>
<accession>A0A5C6AQH6</accession>
<dbReference type="FunFam" id="3.40.50.300:FF:001320">
    <property type="entry name" value="Heme ABC transporter ATP-binding protein"/>
    <property type="match status" value="1"/>
</dbReference>
<dbReference type="SMART" id="SM00382">
    <property type="entry name" value="AAA"/>
    <property type="match status" value="2"/>
</dbReference>
<dbReference type="AlphaFoldDB" id="A0A5C6AQH6"/>
<comment type="caution">
    <text evidence="6">The sequence shown here is derived from an EMBL/GenBank/DDBJ whole genome shotgun (WGS) entry which is preliminary data.</text>
</comment>
<dbReference type="InterPro" id="IPR017871">
    <property type="entry name" value="ABC_transporter-like_CS"/>
</dbReference>
<dbReference type="SUPFAM" id="SSF52540">
    <property type="entry name" value="P-loop containing nucleoside triphosphate hydrolases"/>
    <property type="match status" value="2"/>
</dbReference>
<dbReference type="Gene3D" id="3.40.50.300">
    <property type="entry name" value="P-loop containing nucleotide triphosphate hydrolases"/>
    <property type="match status" value="2"/>
</dbReference>
<dbReference type="PROSITE" id="PS00211">
    <property type="entry name" value="ABC_TRANSPORTER_1"/>
    <property type="match status" value="1"/>
</dbReference>
<keyword evidence="2" id="KW-0547">Nucleotide-binding</keyword>
<dbReference type="PANTHER" id="PTHR19211:SF6">
    <property type="entry name" value="BLL7188 PROTEIN"/>
    <property type="match status" value="1"/>
</dbReference>
<dbReference type="Proteomes" id="UP000320176">
    <property type="component" value="Unassembled WGS sequence"/>
</dbReference>